<keyword evidence="4" id="KW-0975">Bacterial flagellum</keyword>
<dbReference type="InterPro" id="IPR011989">
    <property type="entry name" value="ARM-like"/>
</dbReference>
<dbReference type="SUPFAM" id="SSF48371">
    <property type="entry name" value="ARM repeat"/>
    <property type="match status" value="1"/>
</dbReference>
<name>A0A5C6FL89_9BACT</name>
<keyword evidence="5" id="KW-0969">Cilium</keyword>
<evidence type="ECO:0000256" key="3">
    <source>
        <dbReference type="ARBA" id="ARBA00022729"/>
    </source>
</evidence>
<evidence type="ECO:0000313" key="5">
    <source>
        <dbReference type="EMBL" id="TWU60564.1"/>
    </source>
</evidence>
<dbReference type="GO" id="GO:0005198">
    <property type="term" value="F:structural molecule activity"/>
    <property type="evidence" value="ECO:0007669"/>
    <property type="project" value="InterPro"/>
</dbReference>
<keyword evidence="5" id="KW-0282">Flagellum</keyword>
<sequence>MIVTVFALKIGMRGRMPKLSERPRLPILLLAAACVAVAGCSVWRGKPEKDENEALRALMKAPAPPDLIREAAIANGMQAIQVDGVGAINGLVGTGGPADPSIFREQLLEEMKRRDIEDPNHFLESPDTALVRVQATIPPGARRGDPLDLRILAPKESRAEDLGGGWLLDTRLRQQMAVQKQLMQSSVRQSEVLATGTGPILTRAAYSPSQDGNLKIEGNVISGGVVQVSRKLALILRPQYRHVAMSSGIAAAINRRFFFFDGTTRRGIAEALEDDFVQLEVHPRYRDSIPRMMEVVRAIGIEPENSDTQKRLTTLGTKLASPATSADAALQLEALGESAVPTLLEGLKTSNPELKFYAAEALAYLDRTESVKPLEVAIRDTPAFRAPAMLALQGVKSQDAIDALKRLMDQPSMETRYGSFCSIRRRSDGRRQLNGQSMGEFWVYQVNSTASPAIVVSLRESPEIVMFGVPSPLVIPQFMRGPGGIMIKPESDSPNQLRISRFQVGKEDQLAVVDNTLPSLIAGLVSIGGGYGDVIEVLRIAKDEGYLSDQFAIDPLPKSMRTYYRDDANADPTVGDEFVDADQ</sequence>
<dbReference type="Pfam" id="PF13646">
    <property type="entry name" value="HEAT_2"/>
    <property type="match status" value="1"/>
</dbReference>
<evidence type="ECO:0000256" key="1">
    <source>
        <dbReference type="ARBA" id="ARBA00002591"/>
    </source>
</evidence>
<dbReference type="PANTHER" id="PTHR30381:SF0">
    <property type="entry name" value="FLAGELLAR P-RING PROTEIN"/>
    <property type="match status" value="1"/>
</dbReference>
<keyword evidence="6" id="KW-1185">Reference proteome</keyword>
<accession>A0A5C6FL89</accession>
<protein>
    <submittedName>
        <fullName evidence="5">Flagellar basal body P-ring protein</fullName>
    </submittedName>
</protein>
<evidence type="ECO:0000313" key="6">
    <source>
        <dbReference type="Proteomes" id="UP000318288"/>
    </source>
</evidence>
<dbReference type="EMBL" id="SJPW01000001">
    <property type="protein sequence ID" value="TWU60564.1"/>
    <property type="molecule type" value="Genomic_DNA"/>
</dbReference>
<comment type="caution">
    <text evidence="5">The sequence shown here is derived from an EMBL/GenBank/DDBJ whole genome shotgun (WGS) entry which is preliminary data.</text>
</comment>
<organism evidence="5 6">
    <name type="scientific">Rubripirellula tenax</name>
    <dbReference type="NCBI Taxonomy" id="2528015"/>
    <lineage>
        <taxon>Bacteria</taxon>
        <taxon>Pseudomonadati</taxon>
        <taxon>Planctomycetota</taxon>
        <taxon>Planctomycetia</taxon>
        <taxon>Pirellulales</taxon>
        <taxon>Pirellulaceae</taxon>
        <taxon>Rubripirellula</taxon>
    </lineage>
</organism>
<dbReference type="InterPro" id="IPR001782">
    <property type="entry name" value="Flag_FlgI"/>
</dbReference>
<comment type="function">
    <text evidence="1">Assembles around the rod to form the L-ring and probably protects the motor/basal body from shearing forces during rotation.</text>
</comment>
<reference evidence="5 6" key="1">
    <citation type="submission" date="2019-02" db="EMBL/GenBank/DDBJ databases">
        <title>Deep-cultivation of Planctomycetes and their phenomic and genomic characterization uncovers novel biology.</title>
        <authorList>
            <person name="Wiegand S."/>
            <person name="Jogler M."/>
            <person name="Boedeker C."/>
            <person name="Pinto D."/>
            <person name="Vollmers J."/>
            <person name="Rivas-Marin E."/>
            <person name="Kohn T."/>
            <person name="Peeters S.H."/>
            <person name="Heuer A."/>
            <person name="Rast P."/>
            <person name="Oberbeckmann S."/>
            <person name="Bunk B."/>
            <person name="Jeske O."/>
            <person name="Meyerdierks A."/>
            <person name="Storesund J.E."/>
            <person name="Kallscheuer N."/>
            <person name="Luecker S."/>
            <person name="Lage O.M."/>
            <person name="Pohl T."/>
            <person name="Merkel B.J."/>
            <person name="Hornburger P."/>
            <person name="Mueller R.-W."/>
            <person name="Bruemmer F."/>
            <person name="Labrenz M."/>
            <person name="Spormann A.M."/>
            <person name="Op Den Camp H."/>
            <person name="Overmann J."/>
            <person name="Amann R."/>
            <person name="Jetten M.S.M."/>
            <person name="Mascher T."/>
            <person name="Medema M.H."/>
            <person name="Devos D.P."/>
            <person name="Kaster A.-K."/>
            <person name="Ovreas L."/>
            <person name="Rohde M."/>
            <person name="Galperin M.Y."/>
            <person name="Jogler C."/>
        </authorList>
    </citation>
    <scope>NUCLEOTIDE SEQUENCE [LARGE SCALE GENOMIC DNA]</scope>
    <source>
        <strain evidence="5 6">Poly51</strain>
    </source>
</reference>
<dbReference type="GO" id="GO:0009428">
    <property type="term" value="C:bacterial-type flagellum basal body, distal rod, P ring"/>
    <property type="evidence" value="ECO:0007669"/>
    <property type="project" value="InterPro"/>
</dbReference>
<proteinExistence type="predicted"/>
<gene>
    <name evidence="5" type="ORF">Poly51_08410</name>
</gene>
<comment type="subcellular location">
    <subcellularLocation>
        <location evidence="2">Bacterial flagellum basal body</location>
    </subcellularLocation>
</comment>
<dbReference type="Proteomes" id="UP000318288">
    <property type="component" value="Unassembled WGS sequence"/>
</dbReference>
<dbReference type="GO" id="GO:0071973">
    <property type="term" value="P:bacterial-type flagellum-dependent cell motility"/>
    <property type="evidence" value="ECO:0007669"/>
    <property type="project" value="InterPro"/>
</dbReference>
<keyword evidence="3" id="KW-0732">Signal</keyword>
<dbReference type="Gene3D" id="1.25.10.10">
    <property type="entry name" value="Leucine-rich Repeat Variant"/>
    <property type="match status" value="1"/>
</dbReference>
<dbReference type="GO" id="GO:0030288">
    <property type="term" value="C:outer membrane-bounded periplasmic space"/>
    <property type="evidence" value="ECO:0007669"/>
    <property type="project" value="InterPro"/>
</dbReference>
<dbReference type="Pfam" id="PF02119">
    <property type="entry name" value="FlgI"/>
    <property type="match status" value="1"/>
</dbReference>
<keyword evidence="5" id="KW-0966">Cell projection</keyword>
<evidence type="ECO:0000256" key="2">
    <source>
        <dbReference type="ARBA" id="ARBA00004117"/>
    </source>
</evidence>
<dbReference type="InterPro" id="IPR016024">
    <property type="entry name" value="ARM-type_fold"/>
</dbReference>
<dbReference type="AlphaFoldDB" id="A0A5C6FL89"/>
<dbReference type="PANTHER" id="PTHR30381">
    <property type="entry name" value="FLAGELLAR P-RING PERIPLASMIC PROTEIN FLGI"/>
    <property type="match status" value="1"/>
</dbReference>
<evidence type="ECO:0000256" key="4">
    <source>
        <dbReference type="ARBA" id="ARBA00023143"/>
    </source>
</evidence>